<dbReference type="Proteomes" id="UP000018144">
    <property type="component" value="Unassembled WGS sequence"/>
</dbReference>
<dbReference type="InterPro" id="IPR017850">
    <property type="entry name" value="Alkaline_phosphatase_core_sf"/>
</dbReference>
<dbReference type="PANTHER" id="PTHR10151:SF120">
    <property type="entry name" value="BIS(5'-ADENOSYL)-TRIPHOSPHATASE"/>
    <property type="match status" value="1"/>
</dbReference>
<dbReference type="InterPro" id="IPR002591">
    <property type="entry name" value="Phosphodiest/P_Trfase"/>
</dbReference>
<keyword evidence="2" id="KW-0472">Membrane</keyword>
<dbReference type="AlphaFoldDB" id="U4KYI3"/>
<feature type="compositionally biased region" description="Acidic residues" evidence="1">
    <location>
        <begin position="107"/>
        <end position="116"/>
    </location>
</feature>
<dbReference type="Gene3D" id="3.40.720.10">
    <property type="entry name" value="Alkaline Phosphatase, subunit A"/>
    <property type="match status" value="1"/>
</dbReference>
<feature type="compositionally biased region" description="Basic and acidic residues" evidence="1">
    <location>
        <begin position="653"/>
        <end position="666"/>
    </location>
</feature>
<evidence type="ECO:0000313" key="3">
    <source>
        <dbReference type="EMBL" id="CCX06625.1"/>
    </source>
</evidence>
<gene>
    <name evidence="3" type="ORF">PCON_06212</name>
</gene>
<dbReference type="PANTHER" id="PTHR10151">
    <property type="entry name" value="ECTONUCLEOTIDE PYROPHOSPHATASE/PHOSPHODIESTERASE"/>
    <property type="match status" value="1"/>
</dbReference>
<feature type="compositionally biased region" description="Basic and acidic residues" evidence="1">
    <location>
        <begin position="29"/>
        <end position="38"/>
    </location>
</feature>
<feature type="region of interest" description="Disordered" evidence="1">
    <location>
        <begin position="694"/>
        <end position="715"/>
    </location>
</feature>
<feature type="compositionally biased region" description="Basic and acidic residues" evidence="1">
    <location>
        <begin position="586"/>
        <end position="600"/>
    </location>
</feature>
<sequence length="715" mass="79572">MAPRGSVRSLFARSSYDRDASEYTSVHAPSDHGSHDSASEAGGDDADVLREEEEREKLLAGGVFSRTNSVRIGKKVRGSRRQAKEVAEMMGGKRLGMEDGGEFGLGDSEESEDEEETRWGEKMVAKPRKPTKRKVLAVSCLLMTFLGMVVFGSLGLSRGIKEGAPRLEFWNGTMGYAKTTVLISLDGFRADFLGRNLTPTLDSFVRSGVSPEYMTPSFPSVTFPNHWTLATGLIPEAHGIVSNSFWDPELGKEFYYTDPQRSLDTFWWGGEPIWKTVENQGGISAVHMWPGSEARGHGAKYTDHFNSSETLNRKTDRILNWLDMPANKRPSFIAAYVPNVDASGHRFGPNTTETNQVISDVDAAIHDLFMGLEQRNLTDIVNLVIVSDHGMASTSRDRLVYLDDLVSLDKIEHTDGWPLYGLRPFPSHSVEEVYNEILSHHKDDSHWQVYIRDTNMPARYNFSKNQRIAPIWIVPEAGWTVVTKREYPPGTKEDYHPKGLHGFDNLHPLMRAMFVARGPAFQHLHGEGKEWLGLDRHSGVVDAAKTGGEVRMGKVEPFQNTEVYRLLCKSLGLKEAPSNATLSELKLVKEPKPEEQKVEVKPSSSKSSSSVPAASAVPSTTPTTAPSQVSSTAPLAESGKIIEVSAPIPPEGENVKGKGGKGDGKNWWELLKSKTDRLKHEMEEWWGDLWDEQEKKEQHMKGKEAEKEKEGEKQG</sequence>
<feature type="region of interest" description="Disordered" evidence="1">
    <location>
        <begin position="21"/>
        <end position="52"/>
    </location>
</feature>
<dbReference type="GO" id="GO:0047429">
    <property type="term" value="F:nucleoside triphosphate diphosphatase activity"/>
    <property type="evidence" value="ECO:0007669"/>
    <property type="project" value="TreeGrafter"/>
</dbReference>
<dbReference type="Pfam" id="PF01663">
    <property type="entry name" value="Phosphodiest"/>
    <property type="match status" value="1"/>
</dbReference>
<proteinExistence type="predicted"/>
<dbReference type="SUPFAM" id="SSF53649">
    <property type="entry name" value="Alkaline phosphatase-like"/>
    <property type="match status" value="1"/>
</dbReference>
<protein>
    <submittedName>
        <fullName evidence="3">Similar to Uncharacterized pyrophosphatase/phosphodiesterase C725.05c acc. no. O94323</fullName>
    </submittedName>
</protein>
<dbReference type="OMA" id="MMGGKRL"/>
<feature type="region of interest" description="Disordered" evidence="1">
    <location>
        <begin position="97"/>
        <end position="125"/>
    </location>
</feature>
<evidence type="ECO:0000256" key="1">
    <source>
        <dbReference type="SAM" id="MobiDB-lite"/>
    </source>
</evidence>
<feature type="compositionally biased region" description="Acidic residues" evidence="1">
    <location>
        <begin position="42"/>
        <end position="52"/>
    </location>
</feature>
<dbReference type="CDD" id="cd16018">
    <property type="entry name" value="Enpp"/>
    <property type="match status" value="1"/>
</dbReference>
<feature type="region of interest" description="Disordered" evidence="1">
    <location>
        <begin position="584"/>
        <end position="666"/>
    </location>
</feature>
<feature type="transmembrane region" description="Helical" evidence="2">
    <location>
        <begin position="135"/>
        <end position="156"/>
    </location>
</feature>
<dbReference type="EMBL" id="HF935302">
    <property type="protein sequence ID" value="CCX06625.1"/>
    <property type="molecule type" value="Genomic_DNA"/>
</dbReference>
<dbReference type="FunFam" id="3.30.1360.180:FF:000003">
    <property type="entry name" value="Type I phosphodiesterase/nucleotide pyrophosphatase family protein"/>
    <property type="match status" value="1"/>
</dbReference>
<feature type="compositionally biased region" description="Low complexity" evidence="1">
    <location>
        <begin position="601"/>
        <end position="633"/>
    </location>
</feature>
<dbReference type="GO" id="GO:0009141">
    <property type="term" value="P:nucleoside triphosphate metabolic process"/>
    <property type="evidence" value="ECO:0007669"/>
    <property type="project" value="TreeGrafter"/>
</dbReference>
<dbReference type="GO" id="GO:0017111">
    <property type="term" value="F:ribonucleoside triphosphate phosphatase activity"/>
    <property type="evidence" value="ECO:0007669"/>
    <property type="project" value="TreeGrafter"/>
</dbReference>
<dbReference type="OrthoDB" id="415411at2759"/>
<evidence type="ECO:0000256" key="2">
    <source>
        <dbReference type="SAM" id="Phobius"/>
    </source>
</evidence>
<dbReference type="eggNOG" id="KOG2645">
    <property type="taxonomic scope" value="Eukaryota"/>
</dbReference>
<keyword evidence="4" id="KW-1185">Reference proteome</keyword>
<reference evidence="3 4" key="1">
    <citation type="journal article" date="2013" name="PLoS Genet.">
        <title>The genome and development-dependent transcriptomes of Pyronema confluens: a window into fungal evolution.</title>
        <authorList>
            <person name="Traeger S."/>
            <person name="Altegoer F."/>
            <person name="Freitag M."/>
            <person name="Gabaldon T."/>
            <person name="Kempken F."/>
            <person name="Kumar A."/>
            <person name="Marcet-Houben M."/>
            <person name="Poggeler S."/>
            <person name="Stajich J.E."/>
            <person name="Nowrousian M."/>
        </authorList>
    </citation>
    <scope>NUCLEOTIDE SEQUENCE [LARGE SCALE GENOMIC DNA]</scope>
    <source>
        <strain evidence="4">CBS 100304</strain>
        <tissue evidence="3">Vegetative mycelium</tissue>
    </source>
</reference>
<evidence type="ECO:0000313" key="4">
    <source>
        <dbReference type="Proteomes" id="UP000018144"/>
    </source>
</evidence>
<dbReference type="Gene3D" id="3.30.1360.180">
    <property type="match status" value="1"/>
</dbReference>
<accession>U4KYI3</accession>
<name>U4KYI3_PYROM</name>
<keyword evidence="2" id="KW-0812">Transmembrane</keyword>
<keyword evidence="2" id="KW-1133">Transmembrane helix</keyword>
<dbReference type="STRING" id="1076935.U4KYI3"/>
<organism evidence="3 4">
    <name type="scientific">Pyronema omphalodes (strain CBS 100304)</name>
    <name type="common">Pyronema confluens</name>
    <dbReference type="NCBI Taxonomy" id="1076935"/>
    <lineage>
        <taxon>Eukaryota</taxon>
        <taxon>Fungi</taxon>
        <taxon>Dikarya</taxon>
        <taxon>Ascomycota</taxon>
        <taxon>Pezizomycotina</taxon>
        <taxon>Pezizomycetes</taxon>
        <taxon>Pezizales</taxon>
        <taxon>Pyronemataceae</taxon>
        <taxon>Pyronema</taxon>
    </lineage>
</organism>